<reference evidence="2" key="2">
    <citation type="submission" date="2023-04" db="EMBL/GenBank/DDBJ databases">
        <authorList>
            <person name="Bruccoleri R.E."/>
            <person name="Oakeley E.J."/>
            <person name="Faust A.-M."/>
            <person name="Dessus-Babus S."/>
            <person name="Altorfer M."/>
            <person name="Burckhardt D."/>
            <person name="Oertli M."/>
            <person name="Naumann U."/>
            <person name="Petersen F."/>
            <person name="Wong J."/>
        </authorList>
    </citation>
    <scope>NUCLEOTIDE SEQUENCE</scope>
    <source>
        <strain evidence="2">GSM-AAB239-AS_SAM_17_03QT</strain>
        <tissue evidence="2">Leaf</tissue>
    </source>
</reference>
<evidence type="ECO:0000313" key="3">
    <source>
        <dbReference type="Proteomes" id="UP001140949"/>
    </source>
</evidence>
<reference evidence="2" key="1">
    <citation type="journal article" date="2023" name="GigaByte">
        <title>Genome assembly of the bearded iris, Iris pallida Lam.</title>
        <authorList>
            <person name="Bruccoleri R.E."/>
            <person name="Oakeley E.J."/>
            <person name="Faust A.M.E."/>
            <person name="Altorfer M."/>
            <person name="Dessus-Babus S."/>
            <person name="Burckhardt D."/>
            <person name="Oertli M."/>
            <person name="Naumann U."/>
            <person name="Petersen F."/>
            <person name="Wong J."/>
        </authorList>
    </citation>
    <scope>NUCLEOTIDE SEQUENCE</scope>
    <source>
        <strain evidence="2">GSM-AAB239-AS_SAM_17_03QT</strain>
    </source>
</reference>
<accession>A0AAX6FAT4</accession>
<dbReference type="AlphaFoldDB" id="A0AAX6FAT4"/>
<feature type="compositionally biased region" description="Basic and acidic residues" evidence="1">
    <location>
        <begin position="7"/>
        <end position="27"/>
    </location>
</feature>
<gene>
    <name evidence="2" type="ORF">M6B38_144325</name>
</gene>
<keyword evidence="3" id="KW-1185">Reference proteome</keyword>
<comment type="caution">
    <text evidence="2">The sequence shown here is derived from an EMBL/GenBank/DDBJ whole genome shotgun (WGS) entry which is preliminary data.</text>
</comment>
<dbReference type="EMBL" id="JANAVB010030417">
    <property type="protein sequence ID" value="KAJ6813462.1"/>
    <property type="molecule type" value="Genomic_DNA"/>
</dbReference>
<feature type="region of interest" description="Disordered" evidence="1">
    <location>
        <begin position="1"/>
        <end position="78"/>
    </location>
</feature>
<sequence>MSLWAELRGRSSKSEEPGEGSRERGSTDRSPPSSRGARWAENVGARAARARRRRREAICRRSAHRIPARAEPTDPELR</sequence>
<dbReference type="Proteomes" id="UP001140949">
    <property type="component" value="Unassembled WGS sequence"/>
</dbReference>
<name>A0AAX6FAT4_IRIPA</name>
<organism evidence="2 3">
    <name type="scientific">Iris pallida</name>
    <name type="common">Sweet iris</name>
    <dbReference type="NCBI Taxonomy" id="29817"/>
    <lineage>
        <taxon>Eukaryota</taxon>
        <taxon>Viridiplantae</taxon>
        <taxon>Streptophyta</taxon>
        <taxon>Embryophyta</taxon>
        <taxon>Tracheophyta</taxon>
        <taxon>Spermatophyta</taxon>
        <taxon>Magnoliopsida</taxon>
        <taxon>Liliopsida</taxon>
        <taxon>Asparagales</taxon>
        <taxon>Iridaceae</taxon>
        <taxon>Iridoideae</taxon>
        <taxon>Irideae</taxon>
        <taxon>Iris</taxon>
    </lineage>
</organism>
<proteinExistence type="predicted"/>
<evidence type="ECO:0000313" key="2">
    <source>
        <dbReference type="EMBL" id="KAJ6813462.1"/>
    </source>
</evidence>
<protein>
    <submittedName>
        <fullName evidence="2">Uncharacterized protein</fullName>
    </submittedName>
</protein>
<evidence type="ECO:0000256" key="1">
    <source>
        <dbReference type="SAM" id="MobiDB-lite"/>
    </source>
</evidence>
<feature type="compositionally biased region" description="Basic residues" evidence="1">
    <location>
        <begin position="48"/>
        <end position="67"/>
    </location>
</feature>